<evidence type="ECO:0000313" key="1">
    <source>
        <dbReference type="EMBL" id="CAG8814198.1"/>
    </source>
</evidence>
<feature type="non-terminal residue" evidence="1">
    <location>
        <position position="1"/>
    </location>
</feature>
<dbReference type="Proteomes" id="UP000789920">
    <property type="component" value="Unassembled WGS sequence"/>
</dbReference>
<proteinExistence type="predicted"/>
<organism evidence="1 2">
    <name type="scientific">Racocetra persica</name>
    <dbReference type="NCBI Taxonomy" id="160502"/>
    <lineage>
        <taxon>Eukaryota</taxon>
        <taxon>Fungi</taxon>
        <taxon>Fungi incertae sedis</taxon>
        <taxon>Mucoromycota</taxon>
        <taxon>Glomeromycotina</taxon>
        <taxon>Glomeromycetes</taxon>
        <taxon>Diversisporales</taxon>
        <taxon>Gigasporaceae</taxon>
        <taxon>Racocetra</taxon>
    </lineage>
</organism>
<gene>
    <name evidence="1" type="ORF">RPERSI_LOCUS23935</name>
</gene>
<sequence>VKPREQVTNIDLYGRLEGHLDLKEFPEAKELEFSGKEITSLDLSNNKELELKYLSISRCPFTGNLKSLHNCTKLEVLHIQGTQIVEGLEYLPLDNLKEFWCSGKLKEELKPFNDDLKEIQTRGGNKDKDSEEKTEDSEGDPEKKLELEKLTLEERDEIGKILDMTVENNSNIVTEQVVSNNNQPPIQSSPTVQKTQNESVKPTETTKDLTGASLEVSTSDVDMLRSVAGVNAKPYIDSFITRSNKLLQEKDNIIAKLTEEKNFWKTQTQRYNTITMLSEYGFNADEYEDIYRLCEGNITPEKLEDLKAKNKYAFLLTKRGAQQQSRSETENKDRLF</sequence>
<protein>
    <submittedName>
        <fullName evidence="1">27758_t:CDS:1</fullName>
    </submittedName>
</protein>
<accession>A0ACA9RXA5</accession>
<name>A0ACA9RXA5_9GLOM</name>
<evidence type="ECO:0000313" key="2">
    <source>
        <dbReference type="Proteomes" id="UP000789920"/>
    </source>
</evidence>
<keyword evidence="2" id="KW-1185">Reference proteome</keyword>
<feature type="non-terminal residue" evidence="1">
    <location>
        <position position="336"/>
    </location>
</feature>
<comment type="caution">
    <text evidence="1">The sequence shown here is derived from an EMBL/GenBank/DDBJ whole genome shotgun (WGS) entry which is preliminary data.</text>
</comment>
<dbReference type="EMBL" id="CAJVQC010075879">
    <property type="protein sequence ID" value="CAG8814198.1"/>
    <property type="molecule type" value="Genomic_DNA"/>
</dbReference>
<reference evidence="1" key="1">
    <citation type="submission" date="2021-06" db="EMBL/GenBank/DDBJ databases">
        <authorList>
            <person name="Kallberg Y."/>
            <person name="Tangrot J."/>
            <person name="Rosling A."/>
        </authorList>
    </citation>
    <scope>NUCLEOTIDE SEQUENCE</scope>
    <source>
        <strain evidence="1">MA461A</strain>
    </source>
</reference>